<evidence type="ECO:0000313" key="2">
    <source>
        <dbReference type="EMBL" id="QUE49990.1"/>
    </source>
</evidence>
<keyword evidence="1" id="KW-0732">Signal</keyword>
<sequence>MIPKSFLCLLLGSFAILPGHTAEVSNDLDWPAQTRETRPWTRWWWLGSAVDRPNLTRQLALFREAGIGGVEICPLYGAKGYENRYLDFLSPGWMEMLDHTTAEANRLDLGVDLTTGTGWPFGGPWVRKEDSSAKVILKKMDASALDGLKEPAKKGTLQCLIAVSEKGESLDLTAKWKDGRLDWTVPQGTWTLYSVWQQSGIQQVKRPAPGGEGNVLDPFSMKALDRYLGKFDEAFSNYKGAPPRSHFHDSFEYFGATWTNDLFAEFQARRGYDLRSKLPALFGEGDPDTMARVKGDYRSTIAELHLAYIQRWTAWAHAHDSLTRDQAHGSPGNLVDLYAAADIPETEIFGSLDEKLWPMLQFASSAAHLKGSRLSSSESFTWLGEHFQTTLAEAKPAADILFLSGVNHVFFHGIPYSPAEAPWPGWQFYAAVNFGPQGGLWRDLPAFNGYLTRCQSILQSGAPDNDVLLYFPMDDLFHQADDLLIPFTVHNAEAVMAKHSFYQTAHALTEHGYTYDHVSDAFLKQASASSNGVSIGKTNYRAIIVPRCRVIPHATMEKFAALARDGAKVLFLDATPEDVPGLNDLEKRRAALRTVVRENKDRLSIGSDAVAMLEKAGVPRETATDQGLRFIRRTHVRGRHYFFVNRGKEAVNGWVPITVPAKSAVILDPMQADRTGLARIQTDNQGAKIFLQLEPGESCIVRTFTTDTVAGRAWDYDEPAGGAKTVDGTWQVRFIDGGPELPGPFQTKQLLSWTVSGDVEARRFAGTALYSTEVQIPEGANEWILDLGRVCESARVRVNGKDAGVAWSAPFRVHLGTLLHPGNNTLEVEVANLAANRIADLDRRKVDWKYFHEINFVGKDYKPFDASKWPERDSGLLGPVKLVPVKKREP</sequence>
<gene>
    <name evidence="2" type="ORF">KBB96_14060</name>
</gene>
<dbReference type="KEGG" id="lamb:KBB96_14060"/>
<proteinExistence type="predicted"/>
<dbReference type="SUPFAM" id="SSF49785">
    <property type="entry name" value="Galactose-binding domain-like"/>
    <property type="match status" value="1"/>
</dbReference>
<evidence type="ECO:0008006" key="4">
    <source>
        <dbReference type="Google" id="ProtNLM"/>
    </source>
</evidence>
<dbReference type="Pfam" id="PF17132">
    <property type="entry name" value="Glyco_hydro_106"/>
    <property type="match status" value="2"/>
</dbReference>
<dbReference type="NCBIfam" id="NF045579">
    <property type="entry name" value="rhamnoside_JR"/>
    <property type="match status" value="1"/>
</dbReference>
<dbReference type="Gene3D" id="2.60.120.260">
    <property type="entry name" value="Galactose-binding domain-like"/>
    <property type="match status" value="1"/>
</dbReference>
<accession>A0A975G804</accession>
<name>A0A975G804_9BACT</name>
<dbReference type="InterPro" id="IPR053161">
    <property type="entry name" value="Ulvan_degrading_GH"/>
</dbReference>
<feature type="chain" id="PRO_5037470468" description="Glycoside hydrolase" evidence="1">
    <location>
        <begin position="22"/>
        <end position="890"/>
    </location>
</feature>
<dbReference type="RefSeq" id="WP_211630079.1">
    <property type="nucleotide sequence ID" value="NZ_CP073100.1"/>
</dbReference>
<evidence type="ECO:0000256" key="1">
    <source>
        <dbReference type="SAM" id="SignalP"/>
    </source>
</evidence>
<dbReference type="EMBL" id="CP073100">
    <property type="protein sequence ID" value="QUE49990.1"/>
    <property type="molecule type" value="Genomic_DNA"/>
</dbReference>
<keyword evidence="3" id="KW-1185">Reference proteome</keyword>
<dbReference type="PANTHER" id="PTHR36848">
    <property type="entry name" value="DNA-BINDING PROTEIN (PUTATIVE SECRETED PROTEIN)-RELATED"/>
    <property type="match status" value="1"/>
</dbReference>
<protein>
    <recommendedName>
        <fullName evidence="4">Glycoside hydrolase</fullName>
    </recommendedName>
</protein>
<feature type="signal peptide" evidence="1">
    <location>
        <begin position="1"/>
        <end position="21"/>
    </location>
</feature>
<dbReference type="InterPro" id="IPR008979">
    <property type="entry name" value="Galactose-bd-like_sf"/>
</dbReference>
<dbReference type="AlphaFoldDB" id="A0A975G804"/>
<dbReference type="PANTHER" id="PTHR36848:SF2">
    <property type="entry name" value="SECRETED PROTEIN"/>
    <property type="match status" value="1"/>
</dbReference>
<dbReference type="Proteomes" id="UP000676169">
    <property type="component" value="Chromosome"/>
</dbReference>
<organism evidence="2 3">
    <name type="scientific">Luteolibacter ambystomatis</name>
    <dbReference type="NCBI Taxonomy" id="2824561"/>
    <lineage>
        <taxon>Bacteria</taxon>
        <taxon>Pseudomonadati</taxon>
        <taxon>Verrucomicrobiota</taxon>
        <taxon>Verrucomicrobiia</taxon>
        <taxon>Verrucomicrobiales</taxon>
        <taxon>Verrucomicrobiaceae</taxon>
        <taxon>Luteolibacter</taxon>
    </lineage>
</organism>
<evidence type="ECO:0000313" key="3">
    <source>
        <dbReference type="Proteomes" id="UP000676169"/>
    </source>
</evidence>
<reference evidence="2" key="1">
    <citation type="submission" date="2021-04" db="EMBL/GenBank/DDBJ databases">
        <title>Luteolibacter sp. 32A isolated from the skin of an Anderson's salamander (Ambystoma andersonii).</title>
        <authorList>
            <person name="Spergser J."/>
            <person name="Busse H.-J."/>
        </authorList>
    </citation>
    <scope>NUCLEOTIDE SEQUENCE</scope>
    <source>
        <strain evidence="2">32A</strain>
    </source>
</reference>